<dbReference type="InterPro" id="IPR012779">
    <property type="entry name" value="Peptidase_M1_pepN"/>
</dbReference>
<dbReference type="PANTHER" id="PTHR46322:SF1">
    <property type="entry name" value="PUROMYCIN-SENSITIVE AMINOPEPTIDASE"/>
    <property type="match status" value="1"/>
</dbReference>
<dbReference type="GO" id="GO:0008270">
    <property type="term" value="F:zinc ion binding"/>
    <property type="evidence" value="ECO:0007669"/>
    <property type="project" value="InterPro"/>
</dbReference>
<evidence type="ECO:0000256" key="4">
    <source>
        <dbReference type="ARBA" id="ARBA00012564"/>
    </source>
</evidence>
<evidence type="ECO:0000256" key="13">
    <source>
        <dbReference type="NCBIfam" id="TIGR02414"/>
    </source>
</evidence>
<proteinExistence type="inferred from homology"/>
<evidence type="ECO:0000256" key="7">
    <source>
        <dbReference type="ARBA" id="ARBA00022670"/>
    </source>
</evidence>
<comment type="similarity">
    <text evidence="3">Belongs to the peptidase M1 family.</text>
</comment>
<dbReference type="Gene3D" id="2.60.40.1730">
    <property type="entry name" value="tricorn interacting facor f3 domain"/>
    <property type="match status" value="1"/>
</dbReference>
<keyword evidence="6 18" id="KW-0031">Aminopeptidase</keyword>
<reference evidence="19" key="1">
    <citation type="submission" date="2016-10" db="EMBL/GenBank/DDBJ databases">
        <authorList>
            <person name="Varghese N."/>
            <person name="Submissions S."/>
        </authorList>
    </citation>
    <scope>NUCLEOTIDE SEQUENCE [LARGE SCALE GENOMIC DNA]</scope>
    <source>
        <strain evidence="19">DSM 18579</strain>
    </source>
</reference>
<dbReference type="Pfam" id="PF11940">
    <property type="entry name" value="DUF3458"/>
    <property type="match status" value="1"/>
</dbReference>
<comment type="catalytic activity">
    <reaction evidence="1">
        <text>Release of an N-terminal amino acid, Xaa-|-Yaa- from a peptide, amide or arylamide. Xaa is preferably Ala, but may be most amino acids including Pro (slow action). When a terminal hydrophobic residue is followed by a prolyl residue, the two may be released as an intact Xaa-Pro dipeptide.</text>
        <dbReference type="EC" id="3.4.11.2"/>
    </reaction>
</comment>
<evidence type="ECO:0000256" key="10">
    <source>
        <dbReference type="ARBA" id="ARBA00022833"/>
    </source>
</evidence>
<dbReference type="OrthoDB" id="100605at2"/>
<dbReference type="FunFam" id="1.10.390.10:FF:000002">
    <property type="entry name" value="Aminopeptidase N"/>
    <property type="match status" value="1"/>
</dbReference>
<dbReference type="SUPFAM" id="SSF55486">
    <property type="entry name" value="Metalloproteases ('zincins'), catalytic domain"/>
    <property type="match status" value="1"/>
</dbReference>
<evidence type="ECO:0000259" key="14">
    <source>
        <dbReference type="Pfam" id="PF01433"/>
    </source>
</evidence>
<dbReference type="PANTHER" id="PTHR46322">
    <property type="entry name" value="PUROMYCIN-SENSITIVE AMINOPEPTIDASE"/>
    <property type="match status" value="1"/>
</dbReference>
<dbReference type="Gene3D" id="1.25.50.10">
    <property type="entry name" value="Peptidase M1, alanyl aminopeptidase, C-terminal domain"/>
    <property type="match status" value="1"/>
</dbReference>
<evidence type="ECO:0000259" key="16">
    <source>
        <dbReference type="Pfam" id="PF17432"/>
    </source>
</evidence>
<dbReference type="InterPro" id="IPR045357">
    <property type="entry name" value="Aminopeptidase_N-like_N"/>
</dbReference>
<evidence type="ECO:0000313" key="19">
    <source>
        <dbReference type="Proteomes" id="UP000242642"/>
    </source>
</evidence>
<evidence type="ECO:0000259" key="15">
    <source>
        <dbReference type="Pfam" id="PF11940"/>
    </source>
</evidence>
<dbReference type="Proteomes" id="UP000242642">
    <property type="component" value="Unassembled WGS sequence"/>
</dbReference>
<dbReference type="FunFam" id="2.60.40.1730:FF:000005">
    <property type="entry name" value="Aminopeptidase N"/>
    <property type="match status" value="1"/>
</dbReference>
<dbReference type="FunFam" id="2.60.40.1840:FF:000001">
    <property type="entry name" value="Aminopeptidase N"/>
    <property type="match status" value="1"/>
</dbReference>
<dbReference type="Pfam" id="PF01433">
    <property type="entry name" value="Peptidase_M1"/>
    <property type="match status" value="1"/>
</dbReference>
<feature type="domain" description="Peptidase M1 alanyl aminopeptidase Ig-like fold" evidence="15">
    <location>
        <begin position="454"/>
        <end position="561"/>
    </location>
</feature>
<dbReference type="EC" id="3.4.11.2" evidence="4 13"/>
<evidence type="ECO:0000256" key="12">
    <source>
        <dbReference type="ARBA" id="ARBA00059739"/>
    </source>
</evidence>
<dbReference type="NCBIfam" id="TIGR02414">
    <property type="entry name" value="pepN_proteo"/>
    <property type="match status" value="1"/>
</dbReference>
<evidence type="ECO:0000256" key="5">
    <source>
        <dbReference type="ARBA" id="ARBA00015611"/>
    </source>
</evidence>
<evidence type="ECO:0000256" key="6">
    <source>
        <dbReference type="ARBA" id="ARBA00022438"/>
    </source>
</evidence>
<dbReference type="SUPFAM" id="SSF63737">
    <property type="entry name" value="Leukotriene A4 hydrolase N-terminal domain"/>
    <property type="match status" value="1"/>
</dbReference>
<dbReference type="InterPro" id="IPR042097">
    <property type="entry name" value="Aminopeptidase_N-like_N_sf"/>
</dbReference>
<dbReference type="EMBL" id="FOHV01000027">
    <property type="protein sequence ID" value="SET44846.1"/>
    <property type="molecule type" value="Genomic_DNA"/>
</dbReference>
<evidence type="ECO:0000259" key="17">
    <source>
        <dbReference type="Pfam" id="PF17900"/>
    </source>
</evidence>
<evidence type="ECO:0000256" key="3">
    <source>
        <dbReference type="ARBA" id="ARBA00010136"/>
    </source>
</evidence>
<comment type="function">
    <text evidence="12">Aminopeptidase N is involved in the degradation of intracellular peptides generated by protein breakdown during normal growth as well as in response to nutrient starvation.</text>
</comment>
<feature type="domain" description="Peptidase M1 alanyl aminopeptidase C-terminal" evidence="16">
    <location>
        <begin position="744"/>
        <end position="911"/>
    </location>
</feature>
<dbReference type="AlphaFoldDB" id="A0A1I0EHP8"/>
<gene>
    <name evidence="18" type="ORF">SAMN02583745_02390</name>
</gene>
<comment type="cofactor">
    <cofactor evidence="2">
        <name>Zn(2+)</name>
        <dbReference type="ChEBI" id="CHEBI:29105"/>
    </cofactor>
</comment>
<feature type="domain" description="Aminopeptidase N-like N-terminal" evidence="17">
    <location>
        <begin position="35"/>
        <end position="191"/>
    </location>
</feature>
<dbReference type="InterPro" id="IPR014782">
    <property type="entry name" value="Peptidase_M1_dom"/>
</dbReference>
<organism evidence="18 19">
    <name type="scientific">Thorsellia anophelis DSM 18579</name>
    <dbReference type="NCBI Taxonomy" id="1123402"/>
    <lineage>
        <taxon>Bacteria</taxon>
        <taxon>Pseudomonadati</taxon>
        <taxon>Pseudomonadota</taxon>
        <taxon>Gammaproteobacteria</taxon>
        <taxon>Enterobacterales</taxon>
        <taxon>Thorselliaceae</taxon>
        <taxon>Thorsellia</taxon>
    </lineage>
</organism>
<dbReference type="GO" id="GO:0006508">
    <property type="term" value="P:proteolysis"/>
    <property type="evidence" value="ECO:0007669"/>
    <property type="project" value="UniProtKB-UniRule"/>
</dbReference>
<dbReference type="Gene3D" id="2.60.40.1840">
    <property type="match status" value="1"/>
</dbReference>
<dbReference type="FunFam" id="3.30.2010.30:FF:000002">
    <property type="entry name" value="Putative aminopeptidase N"/>
    <property type="match status" value="1"/>
</dbReference>
<dbReference type="PRINTS" id="PR00756">
    <property type="entry name" value="ALADIPTASE"/>
</dbReference>
<dbReference type="STRING" id="1123402.SAMN02583745_02390"/>
<keyword evidence="7" id="KW-0645">Protease</keyword>
<dbReference type="Pfam" id="PF17432">
    <property type="entry name" value="DUF3458_C"/>
    <property type="match status" value="2"/>
</dbReference>
<feature type="domain" description="Peptidase M1 membrane alanine aminopeptidase" evidence="14">
    <location>
        <begin position="230"/>
        <end position="437"/>
    </location>
</feature>
<evidence type="ECO:0000256" key="8">
    <source>
        <dbReference type="ARBA" id="ARBA00022723"/>
    </source>
</evidence>
<dbReference type="InterPro" id="IPR037144">
    <property type="entry name" value="Peptidase_M1_pepN_C_sf"/>
</dbReference>
<evidence type="ECO:0000256" key="11">
    <source>
        <dbReference type="ARBA" id="ARBA00023049"/>
    </source>
</evidence>
<dbReference type="RefSeq" id="WP_093321426.1">
    <property type="nucleotide sequence ID" value="NZ_FOHV01000027.1"/>
</dbReference>
<evidence type="ECO:0000256" key="2">
    <source>
        <dbReference type="ARBA" id="ARBA00001947"/>
    </source>
</evidence>
<feature type="domain" description="Peptidase M1 alanyl aminopeptidase C-terminal" evidence="16">
    <location>
        <begin position="566"/>
        <end position="716"/>
    </location>
</feature>
<dbReference type="InterPro" id="IPR027268">
    <property type="entry name" value="Peptidase_M4/M1_CTD_sf"/>
</dbReference>
<dbReference type="CDD" id="cd09600">
    <property type="entry name" value="M1_APN"/>
    <property type="match status" value="1"/>
</dbReference>
<evidence type="ECO:0000256" key="9">
    <source>
        <dbReference type="ARBA" id="ARBA00022801"/>
    </source>
</evidence>
<accession>A0A1I0EHP8</accession>
<dbReference type="Gene3D" id="3.30.2010.30">
    <property type="match status" value="1"/>
</dbReference>
<dbReference type="GO" id="GO:0008237">
    <property type="term" value="F:metallopeptidase activity"/>
    <property type="evidence" value="ECO:0007669"/>
    <property type="project" value="UniProtKB-UniRule"/>
</dbReference>
<name>A0A1I0EHP8_9GAMM</name>
<dbReference type="GO" id="GO:0016285">
    <property type="term" value="F:alanyl aminopeptidase activity"/>
    <property type="evidence" value="ECO:0007669"/>
    <property type="project" value="UniProtKB-EC"/>
</dbReference>
<keyword evidence="8" id="KW-0479">Metal-binding</keyword>
<keyword evidence="9" id="KW-0378">Hydrolase</keyword>
<dbReference type="Pfam" id="PF17900">
    <property type="entry name" value="Peptidase_M1_N"/>
    <property type="match status" value="1"/>
</dbReference>
<dbReference type="InterPro" id="IPR024601">
    <property type="entry name" value="Peptidase_M1_pepN_C"/>
</dbReference>
<keyword evidence="19" id="KW-1185">Reference proteome</keyword>
<dbReference type="InterPro" id="IPR038438">
    <property type="entry name" value="PepN_Ig-like_sf"/>
</dbReference>
<sequence>MNEQSQVKYRNDYLPPDYTISDVYLEFNLDANKTIVKATSQVSLLADQLVDFKLDGEQLTLISLCIDGVSYPHFTQTESALIIHNLLESPLPKQFTLEITNQIDPSSNTALEGLYQSGEALCTQCEAEGFRRITYYLDRPDVLAKFTTKIIADKKHYPYLLSNGNQIEKGDIGTNQHFVIWQDPFPKPSYLFALVAGDFDVLKDNFITKSNRNIELMIFVDKGNLDKAPYAMESLKASMKWDENRFDLEYDLDVYMIVAVDFFNMGAMENKGLNIFNSKFVLAKTDTATDVDYQNIEAVIGHEYFHNWTGNRITCRDWFQLSLKEGLTVFRDQEFSSDMGSRALKRIDDVRLLRTVQFAEDAGPMAHPIRPEKVLEMNNFYTVTVYEKGAEVIRMLHTLLGERHFQAGMKNYINQFDGSAATCDDFLSSMQLAADQALLGLDLTQFALWYSQSGTPEVNIKDHFDKSSGVYRITITQTLKPTADQSDKKPMMIPLGLDFYSQTGEKLQIKPKGHSKLAFNENTQILLLTKAEEIFEFESLSEKPVPSFLRNFTAPIKLQYDYLTPQLELLMQYAENSFIRWDAGQTLLSQVIDRTIHSLSDGQGWVLDESLIDIYRSILLDKSIDLGLTTELLTLPSVGEVVQWYQICDPILIDTALNLIKTTLGFALQDEFYTLYQTYQQSEYKIDAKSIAQRGFVNLALSYLAHSTRANTSNLTPNQLEIDETEDSSVQEFSLEFINNMVSTRFSAHNMTDKIAALNIAVLTDLPCKNSLLKQFETQYQGDSLAMDKWLSAQAQTPSSNAVTLVRELTRHPSFSMQNPNRVRALIGAFIMYNHKGFHAEDGSGYELLEEILMALNLSNPQVASRLIEPLIKFKQYDEVYSSKMKKTLERMSKIENLSRDLFEKITKALES</sequence>
<keyword evidence="11" id="KW-0482">Metalloprotease</keyword>
<keyword evidence="10" id="KW-0862">Zinc</keyword>
<dbReference type="Gene3D" id="1.10.390.10">
    <property type="entry name" value="Neutral Protease Domain 2"/>
    <property type="match status" value="1"/>
</dbReference>
<protein>
    <recommendedName>
        <fullName evidence="5 13">Aminopeptidase N</fullName>
        <ecNumber evidence="4 13">3.4.11.2</ecNumber>
    </recommendedName>
</protein>
<dbReference type="InterPro" id="IPR035414">
    <property type="entry name" value="Peptidase_M1_pepN_Ig-like"/>
</dbReference>
<dbReference type="InterPro" id="IPR001930">
    <property type="entry name" value="Peptidase_M1"/>
</dbReference>
<evidence type="ECO:0000256" key="1">
    <source>
        <dbReference type="ARBA" id="ARBA00000098"/>
    </source>
</evidence>
<evidence type="ECO:0000313" key="18">
    <source>
        <dbReference type="EMBL" id="SET44846.1"/>
    </source>
</evidence>